<keyword evidence="3" id="KW-1185">Reference proteome</keyword>
<dbReference type="Proteomes" id="UP000813444">
    <property type="component" value="Unassembled WGS sequence"/>
</dbReference>
<feature type="transmembrane region" description="Helical" evidence="1">
    <location>
        <begin position="27"/>
        <end position="50"/>
    </location>
</feature>
<evidence type="ECO:0000313" key="3">
    <source>
        <dbReference type="Proteomes" id="UP000813444"/>
    </source>
</evidence>
<comment type="caution">
    <text evidence="2">The sequence shown here is derived from an EMBL/GenBank/DDBJ whole genome shotgun (WGS) entry which is preliminary data.</text>
</comment>
<evidence type="ECO:0000313" key="2">
    <source>
        <dbReference type="EMBL" id="KAH7304984.1"/>
    </source>
</evidence>
<dbReference type="AlphaFoldDB" id="A0A8K0SDC6"/>
<keyword evidence="1" id="KW-0472">Membrane</keyword>
<name>A0A8K0SDC6_9HYPO</name>
<dbReference type="EMBL" id="JAGPNK010000020">
    <property type="protein sequence ID" value="KAH7304984.1"/>
    <property type="molecule type" value="Genomic_DNA"/>
</dbReference>
<evidence type="ECO:0000256" key="1">
    <source>
        <dbReference type="SAM" id="Phobius"/>
    </source>
</evidence>
<keyword evidence="1" id="KW-0812">Transmembrane</keyword>
<sequence length="76" mass="8574">MVSYFLFAAIFLSICRLRYHGGSFTCGWFMALVVAYWSLFSLLAGCMAFVCRLCCVVGCRCCHVIHHFRRSCAASC</sequence>
<accession>A0A8K0SDC6</accession>
<reference evidence="2" key="1">
    <citation type="journal article" date="2021" name="Nat. Commun.">
        <title>Genetic determinants of endophytism in the Arabidopsis root mycobiome.</title>
        <authorList>
            <person name="Mesny F."/>
            <person name="Miyauchi S."/>
            <person name="Thiergart T."/>
            <person name="Pickel B."/>
            <person name="Atanasova L."/>
            <person name="Karlsson M."/>
            <person name="Huettel B."/>
            <person name="Barry K.W."/>
            <person name="Haridas S."/>
            <person name="Chen C."/>
            <person name="Bauer D."/>
            <person name="Andreopoulos W."/>
            <person name="Pangilinan J."/>
            <person name="LaButti K."/>
            <person name="Riley R."/>
            <person name="Lipzen A."/>
            <person name="Clum A."/>
            <person name="Drula E."/>
            <person name="Henrissat B."/>
            <person name="Kohler A."/>
            <person name="Grigoriev I.V."/>
            <person name="Martin F.M."/>
            <person name="Hacquard S."/>
        </authorList>
    </citation>
    <scope>NUCLEOTIDE SEQUENCE</scope>
    <source>
        <strain evidence="2">MPI-CAGE-CH-0235</strain>
    </source>
</reference>
<proteinExistence type="predicted"/>
<gene>
    <name evidence="2" type="ORF">B0I35DRAFT_444569</name>
</gene>
<organism evidence="2 3">
    <name type="scientific">Stachybotrys elegans</name>
    <dbReference type="NCBI Taxonomy" id="80388"/>
    <lineage>
        <taxon>Eukaryota</taxon>
        <taxon>Fungi</taxon>
        <taxon>Dikarya</taxon>
        <taxon>Ascomycota</taxon>
        <taxon>Pezizomycotina</taxon>
        <taxon>Sordariomycetes</taxon>
        <taxon>Hypocreomycetidae</taxon>
        <taxon>Hypocreales</taxon>
        <taxon>Stachybotryaceae</taxon>
        <taxon>Stachybotrys</taxon>
    </lineage>
</organism>
<protein>
    <submittedName>
        <fullName evidence="2">Uncharacterized protein</fullName>
    </submittedName>
</protein>
<keyword evidence="1" id="KW-1133">Transmembrane helix</keyword>